<feature type="transmembrane region" description="Helical" evidence="6">
    <location>
        <begin position="35"/>
        <end position="54"/>
    </location>
</feature>
<feature type="transmembrane region" description="Helical" evidence="6">
    <location>
        <begin position="107"/>
        <end position="126"/>
    </location>
</feature>
<dbReference type="EMBL" id="CCBQ010000027">
    <property type="protein sequence ID" value="CDO93754.1"/>
    <property type="molecule type" value="Genomic_DNA"/>
</dbReference>
<comment type="caution">
    <text evidence="8">The sequence shown here is derived from an EMBL/GenBank/DDBJ whole genome shotgun (WGS) entry which is preliminary data.</text>
</comment>
<dbReference type="Proteomes" id="UP000031516">
    <property type="component" value="Unassembled WGS sequence"/>
</dbReference>
<dbReference type="GO" id="GO:0005783">
    <property type="term" value="C:endoplasmic reticulum"/>
    <property type="evidence" value="ECO:0007669"/>
    <property type="project" value="TreeGrafter"/>
</dbReference>
<dbReference type="SMART" id="SM00724">
    <property type="entry name" value="TLC"/>
    <property type="match status" value="1"/>
</dbReference>
<keyword evidence="3 6" id="KW-1133">Transmembrane helix</keyword>
<sequence length="283" mass="32849">MFEKLASFFDGPELSDPLLRWSFDPLSENLYYRHLHEALVSFVVYQFILYPIVAPKLNQWLFQKHYTEKNEADKANFDIHTVSMIQSVVSLYLIWPLLRIPFGSNVVTYYNSYASMVSAVSIGYFMWDLYICLRYFKLFGFGFLFHAIAAMSVLIATLSPMCQAWIGRFLSFEASTPFVNINWYIIQLSRGSSKPVVPVWFNVLNGVLLISVFFFVRLVWGFIAVSILIYEMWQVWDQIPLYMSFIILGVNVSLDFLNIHWFSKMLNIAKKMASGSKGVSKLD</sequence>
<keyword evidence="2 5" id="KW-0812">Transmembrane</keyword>
<dbReference type="PROSITE" id="PS50922">
    <property type="entry name" value="TLC"/>
    <property type="match status" value="1"/>
</dbReference>
<evidence type="ECO:0000256" key="4">
    <source>
        <dbReference type="ARBA" id="ARBA00023136"/>
    </source>
</evidence>
<dbReference type="GO" id="GO:0016020">
    <property type="term" value="C:membrane"/>
    <property type="evidence" value="ECO:0007669"/>
    <property type="project" value="UniProtKB-SubCell"/>
</dbReference>
<keyword evidence="9" id="KW-1185">Reference proteome</keyword>
<feature type="transmembrane region" description="Helical" evidence="6">
    <location>
        <begin position="138"/>
        <end position="159"/>
    </location>
</feature>
<feature type="transmembrane region" description="Helical" evidence="6">
    <location>
        <begin position="242"/>
        <end position="262"/>
    </location>
</feature>
<dbReference type="InterPro" id="IPR006634">
    <property type="entry name" value="TLC-dom"/>
</dbReference>
<gene>
    <name evidence="8" type="ORF">KLDO_g2045</name>
</gene>
<evidence type="ECO:0000256" key="6">
    <source>
        <dbReference type="SAM" id="Phobius"/>
    </source>
</evidence>
<feature type="transmembrane region" description="Helical" evidence="6">
    <location>
        <begin position="75"/>
        <end position="95"/>
    </location>
</feature>
<evidence type="ECO:0000313" key="9">
    <source>
        <dbReference type="Proteomes" id="UP000031516"/>
    </source>
</evidence>
<dbReference type="OrthoDB" id="10266980at2759"/>
<dbReference type="InterPro" id="IPR050846">
    <property type="entry name" value="TLCD"/>
</dbReference>
<feature type="domain" description="TLC" evidence="7">
    <location>
        <begin position="72"/>
        <end position="274"/>
    </location>
</feature>
<evidence type="ECO:0000256" key="3">
    <source>
        <dbReference type="ARBA" id="ARBA00022989"/>
    </source>
</evidence>
<organism evidence="8 9">
    <name type="scientific">Kluyveromyces dobzhanskii CBS 2104</name>
    <dbReference type="NCBI Taxonomy" id="1427455"/>
    <lineage>
        <taxon>Eukaryota</taxon>
        <taxon>Fungi</taxon>
        <taxon>Dikarya</taxon>
        <taxon>Ascomycota</taxon>
        <taxon>Saccharomycotina</taxon>
        <taxon>Saccharomycetes</taxon>
        <taxon>Saccharomycetales</taxon>
        <taxon>Saccharomycetaceae</taxon>
        <taxon>Kluyveromyces</taxon>
    </lineage>
</organism>
<evidence type="ECO:0000256" key="2">
    <source>
        <dbReference type="ARBA" id="ARBA00022692"/>
    </source>
</evidence>
<protein>
    <submittedName>
        <fullName evidence="8">WGS project CCBQ000000000 data, contig 00102</fullName>
    </submittedName>
</protein>
<proteinExistence type="predicted"/>
<reference evidence="8 9" key="1">
    <citation type="submission" date="2014-03" db="EMBL/GenBank/DDBJ databases">
        <title>The genome of Kluyveromyces dobzhanskii.</title>
        <authorList>
            <person name="Nystedt B."/>
            <person name="Astrom S."/>
        </authorList>
    </citation>
    <scope>NUCLEOTIDE SEQUENCE [LARGE SCALE GENOMIC DNA]</scope>
    <source>
        <strain evidence="8 9">CBS 2104</strain>
    </source>
</reference>
<name>A0A0A8L413_9SACH</name>
<evidence type="ECO:0000259" key="7">
    <source>
        <dbReference type="PROSITE" id="PS50922"/>
    </source>
</evidence>
<feature type="transmembrane region" description="Helical" evidence="6">
    <location>
        <begin position="165"/>
        <end position="186"/>
    </location>
</feature>
<dbReference type="PANTHER" id="PTHR13439">
    <property type="entry name" value="CT120 PROTEIN"/>
    <property type="match status" value="1"/>
</dbReference>
<dbReference type="Pfam" id="PF03798">
    <property type="entry name" value="TRAM_LAG1_CLN8"/>
    <property type="match status" value="1"/>
</dbReference>
<keyword evidence="4 5" id="KW-0472">Membrane</keyword>
<dbReference type="AlphaFoldDB" id="A0A0A8L413"/>
<dbReference type="GO" id="GO:0055088">
    <property type="term" value="P:lipid homeostasis"/>
    <property type="evidence" value="ECO:0007669"/>
    <property type="project" value="TreeGrafter"/>
</dbReference>
<evidence type="ECO:0000313" key="8">
    <source>
        <dbReference type="EMBL" id="CDO93754.1"/>
    </source>
</evidence>
<evidence type="ECO:0000256" key="1">
    <source>
        <dbReference type="ARBA" id="ARBA00004141"/>
    </source>
</evidence>
<evidence type="ECO:0000256" key="5">
    <source>
        <dbReference type="PROSITE-ProRule" id="PRU00205"/>
    </source>
</evidence>
<dbReference type="PANTHER" id="PTHR13439:SF0">
    <property type="entry name" value="TOPOISOMERASE I DAMAGE AFFECTED PROTEIN 4"/>
    <property type="match status" value="1"/>
</dbReference>
<feature type="transmembrane region" description="Helical" evidence="6">
    <location>
        <begin position="207"/>
        <end position="230"/>
    </location>
</feature>
<accession>A0A0A8L413</accession>
<comment type="subcellular location">
    <subcellularLocation>
        <location evidence="1">Membrane</location>
        <topology evidence="1">Multi-pass membrane protein</topology>
    </subcellularLocation>
</comment>